<organism evidence="1 2">
    <name type="scientific">Phytopseudomonas flavescens</name>
    <dbReference type="NCBI Taxonomy" id="29435"/>
    <lineage>
        <taxon>Bacteria</taxon>
        <taxon>Pseudomonadati</taxon>
        <taxon>Pseudomonadota</taxon>
        <taxon>Gammaproteobacteria</taxon>
        <taxon>Pseudomonadales</taxon>
        <taxon>Pseudomonadaceae</taxon>
        <taxon>Phytopseudomonas</taxon>
    </lineage>
</organism>
<dbReference type="Proteomes" id="UP000198606">
    <property type="component" value="Unassembled WGS sequence"/>
</dbReference>
<dbReference type="EMBL" id="FNDG01000002">
    <property type="protein sequence ID" value="SDH06593.1"/>
    <property type="molecule type" value="Genomic_DNA"/>
</dbReference>
<gene>
    <name evidence="1" type="ORF">SAMN05216588_102298</name>
</gene>
<dbReference type="STRING" id="29435.SAMN05216588_102298"/>
<sequence>MHAIRPLRARIHRGMPIQAGKYGAEAALLNDRAGLPL</sequence>
<accession>A0A1G7ZCW8</accession>
<proteinExistence type="predicted"/>
<dbReference type="AlphaFoldDB" id="A0A1G7ZCW8"/>
<evidence type="ECO:0000313" key="1">
    <source>
        <dbReference type="EMBL" id="SDH06593.1"/>
    </source>
</evidence>
<protein>
    <submittedName>
        <fullName evidence="1">Uncharacterized protein</fullName>
    </submittedName>
</protein>
<evidence type="ECO:0000313" key="2">
    <source>
        <dbReference type="Proteomes" id="UP000198606"/>
    </source>
</evidence>
<name>A0A1G7ZCW8_9GAMM</name>
<reference evidence="1 2" key="1">
    <citation type="submission" date="2016-10" db="EMBL/GenBank/DDBJ databases">
        <authorList>
            <person name="de Groot N.N."/>
        </authorList>
    </citation>
    <scope>NUCLEOTIDE SEQUENCE [LARGE SCALE GENOMIC DNA]</scope>
    <source>
        <strain evidence="1 2">LMG 18387</strain>
    </source>
</reference>